<dbReference type="Pfam" id="PF05258">
    <property type="entry name" value="DciA"/>
    <property type="match status" value="1"/>
</dbReference>
<organism evidence="1 2">
    <name type="scientific">Sphaerochaeta halotolerans</name>
    <dbReference type="NCBI Taxonomy" id="2293840"/>
    <lineage>
        <taxon>Bacteria</taxon>
        <taxon>Pseudomonadati</taxon>
        <taxon>Spirochaetota</taxon>
        <taxon>Spirochaetia</taxon>
        <taxon>Spirochaetales</taxon>
        <taxon>Sphaerochaetaceae</taxon>
        <taxon>Sphaerochaeta</taxon>
    </lineage>
</organism>
<comment type="caution">
    <text evidence="1">The sequence shown here is derived from an EMBL/GenBank/DDBJ whole genome shotgun (WGS) entry which is preliminary data.</text>
</comment>
<dbReference type="AlphaFoldDB" id="A0A372MJX0"/>
<reference evidence="2" key="1">
    <citation type="submission" date="2018-08" db="EMBL/GenBank/DDBJ databases">
        <authorList>
            <person name="Grouzdev D.S."/>
            <person name="Krutkina M.S."/>
        </authorList>
    </citation>
    <scope>NUCLEOTIDE SEQUENCE [LARGE SCALE GENOMIC DNA]</scope>
    <source>
        <strain evidence="2">4-11</strain>
    </source>
</reference>
<evidence type="ECO:0000313" key="2">
    <source>
        <dbReference type="Proteomes" id="UP000264002"/>
    </source>
</evidence>
<name>A0A372MJX0_9SPIR</name>
<dbReference type="EMBL" id="QUWK01000001">
    <property type="protein sequence ID" value="RFU96071.1"/>
    <property type="molecule type" value="Genomic_DNA"/>
</dbReference>
<accession>A0A372MJX0</accession>
<evidence type="ECO:0000313" key="1">
    <source>
        <dbReference type="EMBL" id="RFU96071.1"/>
    </source>
</evidence>
<gene>
    <name evidence="1" type="ORF">DYP60_00385</name>
</gene>
<keyword evidence="2" id="KW-1185">Reference proteome</keyword>
<dbReference type="InterPro" id="IPR007922">
    <property type="entry name" value="DciA-like"/>
</dbReference>
<protein>
    <submittedName>
        <fullName evidence="1">DUF721 domain-containing protein</fullName>
    </submittedName>
</protein>
<dbReference type="Proteomes" id="UP000264002">
    <property type="component" value="Unassembled WGS sequence"/>
</dbReference>
<sequence length="106" mass="12195">MKDKKTRLCKDGEPLEAKAVLDYVLRRLDIRPDDPKAAVGFEWQKIIGNRLYPHVKIVEIKHTTLVLKADHPSWAQITMMQQKRILSLLAKKYPSLGIKSIQMLSS</sequence>
<reference evidence="1 2" key="2">
    <citation type="submission" date="2018-09" db="EMBL/GenBank/DDBJ databases">
        <title>Genome of Sphaerochaeta halotolerans strain 4-11.</title>
        <authorList>
            <person name="Nazina T.N."/>
            <person name="Sokolova D.S."/>
        </authorList>
    </citation>
    <scope>NUCLEOTIDE SEQUENCE [LARGE SCALE GENOMIC DNA]</scope>
    <source>
        <strain evidence="1 2">4-11</strain>
    </source>
</reference>
<dbReference type="RefSeq" id="WP_117328890.1">
    <property type="nucleotide sequence ID" value="NZ_QUWK01000001.1"/>
</dbReference>
<proteinExistence type="predicted"/>